<accession>A0A9N9JVR1</accession>
<proteinExistence type="predicted"/>
<comment type="caution">
    <text evidence="1">The sequence shown here is derived from an EMBL/GenBank/DDBJ whole genome shotgun (WGS) entry which is preliminary data.</text>
</comment>
<dbReference type="EMBL" id="CAJVPY010031242">
    <property type="protein sequence ID" value="CAG8796327.1"/>
    <property type="molecule type" value="Genomic_DNA"/>
</dbReference>
<evidence type="ECO:0000313" key="1">
    <source>
        <dbReference type="EMBL" id="CAG8796327.1"/>
    </source>
</evidence>
<feature type="non-terminal residue" evidence="1">
    <location>
        <position position="48"/>
    </location>
</feature>
<gene>
    <name evidence="1" type="ORF">DERYTH_LOCUS22461</name>
</gene>
<protein>
    <submittedName>
        <fullName evidence="1">6360_t:CDS:1</fullName>
    </submittedName>
</protein>
<dbReference type="Proteomes" id="UP000789405">
    <property type="component" value="Unassembled WGS sequence"/>
</dbReference>
<sequence>IQFALISNYLLIALIEVLQQYHPYALEKLLRDVLPKILCDIVISDLEE</sequence>
<organism evidence="1 2">
    <name type="scientific">Dentiscutata erythropus</name>
    <dbReference type="NCBI Taxonomy" id="1348616"/>
    <lineage>
        <taxon>Eukaryota</taxon>
        <taxon>Fungi</taxon>
        <taxon>Fungi incertae sedis</taxon>
        <taxon>Mucoromycota</taxon>
        <taxon>Glomeromycotina</taxon>
        <taxon>Glomeromycetes</taxon>
        <taxon>Diversisporales</taxon>
        <taxon>Gigasporaceae</taxon>
        <taxon>Dentiscutata</taxon>
    </lineage>
</organism>
<dbReference type="AlphaFoldDB" id="A0A9N9JVR1"/>
<keyword evidence="2" id="KW-1185">Reference proteome</keyword>
<evidence type="ECO:0000313" key="2">
    <source>
        <dbReference type="Proteomes" id="UP000789405"/>
    </source>
</evidence>
<reference evidence="1" key="1">
    <citation type="submission" date="2021-06" db="EMBL/GenBank/DDBJ databases">
        <authorList>
            <person name="Kallberg Y."/>
            <person name="Tangrot J."/>
            <person name="Rosling A."/>
        </authorList>
    </citation>
    <scope>NUCLEOTIDE SEQUENCE</scope>
    <source>
        <strain evidence="1">MA453B</strain>
    </source>
</reference>
<name>A0A9N9JVR1_9GLOM</name>